<evidence type="ECO:0008006" key="4">
    <source>
        <dbReference type="Google" id="ProtNLM"/>
    </source>
</evidence>
<keyword evidence="3" id="KW-1185">Reference proteome</keyword>
<feature type="compositionally biased region" description="Basic and acidic residues" evidence="1">
    <location>
        <begin position="561"/>
        <end position="576"/>
    </location>
</feature>
<dbReference type="Gene3D" id="2.170.130.20">
    <property type="entry name" value="LCCL-like domain"/>
    <property type="match status" value="1"/>
</dbReference>
<feature type="region of interest" description="Disordered" evidence="1">
    <location>
        <begin position="324"/>
        <end position="359"/>
    </location>
</feature>
<evidence type="ECO:0000256" key="1">
    <source>
        <dbReference type="SAM" id="MobiDB-lite"/>
    </source>
</evidence>
<dbReference type="AlphaFoldDB" id="A0A8H7PFY1"/>
<feature type="compositionally biased region" description="Polar residues" evidence="1">
    <location>
        <begin position="184"/>
        <end position="194"/>
    </location>
</feature>
<feature type="compositionally biased region" description="Basic residues" evidence="1">
    <location>
        <begin position="590"/>
        <end position="600"/>
    </location>
</feature>
<feature type="region of interest" description="Disordered" evidence="1">
    <location>
        <begin position="1"/>
        <end position="224"/>
    </location>
</feature>
<feature type="non-terminal residue" evidence="2">
    <location>
        <position position="1"/>
    </location>
</feature>
<accession>A0A8H7PFY1</accession>
<feature type="region of interest" description="Disordered" evidence="1">
    <location>
        <begin position="236"/>
        <end position="256"/>
    </location>
</feature>
<sequence length="600" mass="65230">MSLQAGQKRGFEAENDVPISQSSEDGSKPDAAPVHTTTNSNDESHEGDSESQVLKRAKLSNTDKSNLSATEKRSSSIDEHKNSSDHIENHSQYGSEEGPKQSPSYVPATLAALPRSAAPPERANVSSNRNYEPSSGMRMSVSAILSKSGKDDRYRSKQMVDDQTSRGQSLPPIGQTSPNPPSPFNTYHSRSSSHPLIEDPNRALPTRKFSHPTTNPTATADTDTQQRLVEGLLASAQPEASTVSAEGTSIEQVSPVPPKADAATAASNLLGSAIVAVATAQAAAATQAGSGEAADNASALSSNMNQILSSNDQKALRRASLSNLISSDSPNVQEQHRTSMTNGTPAKEEEEEDTGPLPKPKLIIKNEQVWKSLEGIPEKSLGVFVYEPGVQLPVLENQENAILEVRIPSWCLTYENKMVKKRALWGTDIYTDDSDIVAMILHTGQYDASYQEPQVKLNSDVLLAMSGTAAVVEPRRLEVGKNVPDHDVSVMLRVLPKLQRYTGTIRHHLKSRQWGGNHDGLSIYVEKVELLPRGEARAKGRGALKSGLFAYQDLRRRAIANEKHSSTEPSIKHTTDDDQDDEPDANSRNRGVRKRIKMFQ</sequence>
<name>A0A8H7PFY1_MORIS</name>
<evidence type="ECO:0000313" key="3">
    <source>
        <dbReference type="Proteomes" id="UP000654370"/>
    </source>
</evidence>
<feature type="compositionally biased region" description="Basic and acidic residues" evidence="1">
    <location>
        <begin position="70"/>
        <end position="89"/>
    </location>
</feature>
<feature type="compositionally biased region" description="Polar residues" evidence="1">
    <location>
        <begin position="124"/>
        <end position="133"/>
    </location>
</feature>
<proteinExistence type="predicted"/>
<feature type="compositionally biased region" description="Polar residues" evidence="1">
    <location>
        <begin position="324"/>
        <end position="344"/>
    </location>
</feature>
<feature type="compositionally biased region" description="Polar residues" evidence="1">
    <location>
        <begin position="238"/>
        <end position="252"/>
    </location>
</feature>
<feature type="compositionally biased region" description="Polar residues" evidence="1">
    <location>
        <begin position="59"/>
        <end position="69"/>
    </location>
</feature>
<feature type="compositionally biased region" description="Low complexity" evidence="1">
    <location>
        <begin position="212"/>
        <end position="224"/>
    </location>
</feature>
<gene>
    <name evidence="2" type="ORF">INT43_004605</name>
</gene>
<dbReference type="Proteomes" id="UP000654370">
    <property type="component" value="Unassembled WGS sequence"/>
</dbReference>
<feature type="region of interest" description="Disordered" evidence="1">
    <location>
        <begin position="561"/>
        <end position="600"/>
    </location>
</feature>
<reference evidence="2" key="1">
    <citation type="submission" date="2020-12" db="EMBL/GenBank/DDBJ databases">
        <title>Metabolic potential, ecology and presence of endohyphal bacteria is reflected in genomic diversity of Mucoromycotina.</title>
        <authorList>
            <person name="Muszewska A."/>
            <person name="Okrasinska A."/>
            <person name="Steczkiewicz K."/>
            <person name="Drgas O."/>
            <person name="Orlowska M."/>
            <person name="Perlinska-Lenart U."/>
            <person name="Aleksandrzak-Piekarczyk T."/>
            <person name="Szatraj K."/>
            <person name="Zielenkiewicz U."/>
            <person name="Pilsyk S."/>
            <person name="Malc E."/>
            <person name="Mieczkowski P."/>
            <person name="Kruszewska J.S."/>
            <person name="Biernat P."/>
            <person name="Pawlowska J."/>
        </authorList>
    </citation>
    <scope>NUCLEOTIDE SEQUENCE</scope>
    <source>
        <strain evidence="2">WA0000067209</strain>
    </source>
</reference>
<dbReference type="OrthoDB" id="3596986at2759"/>
<comment type="caution">
    <text evidence="2">The sequence shown here is derived from an EMBL/GenBank/DDBJ whole genome shotgun (WGS) entry which is preliminary data.</text>
</comment>
<organism evidence="2 3">
    <name type="scientific">Mortierella isabellina</name>
    <name type="common">Filamentous fungus</name>
    <name type="synonym">Umbelopsis isabellina</name>
    <dbReference type="NCBI Taxonomy" id="91625"/>
    <lineage>
        <taxon>Eukaryota</taxon>
        <taxon>Fungi</taxon>
        <taxon>Fungi incertae sedis</taxon>
        <taxon>Mucoromycota</taxon>
        <taxon>Mucoromycotina</taxon>
        <taxon>Umbelopsidomycetes</taxon>
        <taxon>Umbelopsidales</taxon>
        <taxon>Umbelopsidaceae</taxon>
        <taxon>Umbelopsis</taxon>
    </lineage>
</organism>
<dbReference type="InterPro" id="IPR013951">
    <property type="entry name" value="Rxt3"/>
</dbReference>
<dbReference type="Pfam" id="PF08642">
    <property type="entry name" value="Rxt3"/>
    <property type="match status" value="1"/>
</dbReference>
<dbReference type="InterPro" id="IPR036609">
    <property type="entry name" value="LCCL_sf"/>
</dbReference>
<evidence type="ECO:0000313" key="2">
    <source>
        <dbReference type="EMBL" id="KAG2173231.1"/>
    </source>
</evidence>
<feature type="compositionally biased region" description="Basic and acidic residues" evidence="1">
    <location>
        <begin position="148"/>
        <end position="164"/>
    </location>
</feature>
<dbReference type="EMBL" id="JAEPQZ010000015">
    <property type="protein sequence ID" value="KAG2173231.1"/>
    <property type="molecule type" value="Genomic_DNA"/>
</dbReference>
<protein>
    <recommendedName>
        <fullName evidence="4">Histone deacetylation protein Rxt3</fullName>
    </recommendedName>
</protein>